<name>W1NZL4_AMBTC</name>
<dbReference type="Gramene" id="ERN00794">
    <property type="protein sequence ID" value="ERN00794"/>
    <property type="gene ID" value="AMTR_s00217p00020670"/>
</dbReference>
<evidence type="ECO:0000313" key="1">
    <source>
        <dbReference type="EMBL" id="ERN00794.1"/>
    </source>
</evidence>
<reference evidence="2" key="1">
    <citation type="journal article" date="2013" name="Science">
        <title>The Amborella genome and the evolution of flowering plants.</title>
        <authorList>
            <consortium name="Amborella Genome Project"/>
        </authorList>
    </citation>
    <scope>NUCLEOTIDE SEQUENCE [LARGE SCALE GENOMIC DNA]</scope>
</reference>
<protein>
    <submittedName>
        <fullName evidence="1">Uncharacterized protein</fullName>
    </submittedName>
</protein>
<dbReference type="AlphaFoldDB" id="W1NZL4"/>
<accession>W1NZL4</accession>
<organism evidence="1 2">
    <name type="scientific">Amborella trichopoda</name>
    <dbReference type="NCBI Taxonomy" id="13333"/>
    <lineage>
        <taxon>Eukaryota</taxon>
        <taxon>Viridiplantae</taxon>
        <taxon>Streptophyta</taxon>
        <taxon>Embryophyta</taxon>
        <taxon>Tracheophyta</taxon>
        <taxon>Spermatophyta</taxon>
        <taxon>Magnoliopsida</taxon>
        <taxon>Amborellales</taxon>
        <taxon>Amborellaceae</taxon>
        <taxon>Amborella</taxon>
    </lineage>
</organism>
<gene>
    <name evidence="1" type="ORF">AMTR_s00217p00020670</name>
</gene>
<sequence>MEGYSPDLLKDVVSIGEADIENLKKEEASSMTLKIKSTAVVAKICRESLTTAASPLRAGTDGARNCTIISSS</sequence>
<keyword evidence="2" id="KW-1185">Reference proteome</keyword>
<proteinExistence type="predicted"/>
<dbReference type="HOGENOM" id="CLU_2725608_0_0_1"/>
<dbReference type="EMBL" id="KI394806">
    <property type="protein sequence ID" value="ERN00794.1"/>
    <property type="molecule type" value="Genomic_DNA"/>
</dbReference>
<evidence type="ECO:0000313" key="2">
    <source>
        <dbReference type="Proteomes" id="UP000017836"/>
    </source>
</evidence>
<dbReference type="Proteomes" id="UP000017836">
    <property type="component" value="Unassembled WGS sequence"/>
</dbReference>